<keyword evidence="3" id="KW-1185">Reference proteome</keyword>
<organism evidence="2 3">
    <name type="scientific">Eleutherodactylus coqui</name>
    <name type="common">Puerto Rican coqui</name>
    <dbReference type="NCBI Taxonomy" id="57060"/>
    <lineage>
        <taxon>Eukaryota</taxon>
        <taxon>Metazoa</taxon>
        <taxon>Chordata</taxon>
        <taxon>Craniata</taxon>
        <taxon>Vertebrata</taxon>
        <taxon>Euteleostomi</taxon>
        <taxon>Amphibia</taxon>
        <taxon>Batrachia</taxon>
        <taxon>Anura</taxon>
        <taxon>Neobatrachia</taxon>
        <taxon>Hyloidea</taxon>
        <taxon>Eleutherodactylidae</taxon>
        <taxon>Eleutherodactylinae</taxon>
        <taxon>Eleutherodactylus</taxon>
        <taxon>Eleutherodactylus</taxon>
    </lineage>
</organism>
<dbReference type="PANTHER" id="PTHR22878">
    <property type="entry name" value="DYNEIN HEAVY CHAIN 6, AXONEMAL-LIKE-RELATED"/>
    <property type="match status" value="1"/>
</dbReference>
<dbReference type="InterPro" id="IPR026983">
    <property type="entry name" value="DHC"/>
</dbReference>
<comment type="caution">
    <text evidence="2">The sequence shown here is derived from an EMBL/GenBank/DDBJ whole genome shotgun (WGS) entry which is preliminary data.</text>
</comment>
<dbReference type="Proteomes" id="UP000770717">
    <property type="component" value="Unassembled WGS sequence"/>
</dbReference>
<dbReference type="Gene3D" id="6.10.140.1060">
    <property type="match status" value="1"/>
</dbReference>
<protein>
    <recommendedName>
        <fullName evidence="1">Dynein heavy chain ATP-binding dynein motor region domain-containing protein</fullName>
    </recommendedName>
</protein>
<dbReference type="GO" id="GO:0045505">
    <property type="term" value="F:dynein intermediate chain binding"/>
    <property type="evidence" value="ECO:0007669"/>
    <property type="project" value="InterPro"/>
</dbReference>
<dbReference type="PANTHER" id="PTHR22878:SF67">
    <property type="entry name" value="DYNEIN AXONEMAL HEAVY CHAIN 6"/>
    <property type="match status" value="1"/>
</dbReference>
<evidence type="ECO:0000313" key="3">
    <source>
        <dbReference type="Proteomes" id="UP000770717"/>
    </source>
</evidence>
<feature type="domain" description="Dynein heavy chain ATP-binding dynein motor region" evidence="1">
    <location>
        <begin position="58"/>
        <end position="129"/>
    </location>
</feature>
<dbReference type="AlphaFoldDB" id="A0A8J6C3I8"/>
<evidence type="ECO:0000313" key="2">
    <source>
        <dbReference type="EMBL" id="KAG9461962.1"/>
    </source>
</evidence>
<dbReference type="InterPro" id="IPR035706">
    <property type="entry name" value="AAA_9"/>
</dbReference>
<dbReference type="Gene3D" id="1.10.8.1220">
    <property type="match status" value="1"/>
</dbReference>
<sequence>MKHSMNQCDGYDWFIKRCIDWLSIGQRTIHSHRVVETGFMNWPVNAVVQYLGAPESSRSLLANDVVRIERPDLEEQRNQLIIRINSDKNQLKAIEDRILKLLFTSEGNILDNEELINTLQESKITSAAIKTRLVEAEATEQKINTAREKYRTVATQGSVIYFVISSLSEIDPMYQFSLKYFKQVC</sequence>
<accession>A0A8J6C3I8</accession>
<proteinExistence type="predicted"/>
<dbReference type="Pfam" id="PF12781">
    <property type="entry name" value="AAA_9"/>
    <property type="match status" value="1"/>
</dbReference>
<dbReference type="GO" id="GO:0007018">
    <property type="term" value="P:microtubule-based movement"/>
    <property type="evidence" value="ECO:0007669"/>
    <property type="project" value="InterPro"/>
</dbReference>
<dbReference type="EMBL" id="WNTK01014852">
    <property type="protein sequence ID" value="KAG9461962.1"/>
    <property type="molecule type" value="Genomic_DNA"/>
</dbReference>
<gene>
    <name evidence="2" type="ORF">GDO78_015256</name>
</gene>
<dbReference type="GO" id="GO:0051959">
    <property type="term" value="F:dynein light intermediate chain binding"/>
    <property type="evidence" value="ECO:0007669"/>
    <property type="project" value="InterPro"/>
</dbReference>
<evidence type="ECO:0000259" key="1">
    <source>
        <dbReference type="Pfam" id="PF12781"/>
    </source>
</evidence>
<name>A0A8J6C3I8_ELECQ</name>
<reference evidence="2" key="1">
    <citation type="thesis" date="2020" institute="ProQuest LLC" country="789 East Eisenhower Parkway, Ann Arbor, MI, USA">
        <title>Comparative Genomics and Chromosome Evolution.</title>
        <authorList>
            <person name="Mudd A.B."/>
        </authorList>
    </citation>
    <scope>NUCLEOTIDE SEQUENCE</scope>
    <source>
        <strain evidence="2">HN-11 Male</strain>
        <tissue evidence="2">Kidney and liver</tissue>
    </source>
</reference>
<dbReference type="OrthoDB" id="14187at2759"/>
<dbReference type="GO" id="GO:0030286">
    <property type="term" value="C:dynein complex"/>
    <property type="evidence" value="ECO:0007669"/>
    <property type="project" value="InterPro"/>
</dbReference>